<proteinExistence type="predicted"/>
<dbReference type="AlphaFoldDB" id="A0A0R3WR37"/>
<evidence type="ECO:0000313" key="4">
    <source>
        <dbReference type="Proteomes" id="UP000274429"/>
    </source>
</evidence>
<dbReference type="SUPFAM" id="SSF48726">
    <property type="entry name" value="Immunoglobulin"/>
    <property type="match status" value="1"/>
</dbReference>
<dbReference type="Pfam" id="PF13895">
    <property type="entry name" value="Ig_2"/>
    <property type="match status" value="1"/>
</dbReference>
<dbReference type="InterPro" id="IPR007110">
    <property type="entry name" value="Ig-like_dom"/>
</dbReference>
<feature type="signal peptide" evidence="1">
    <location>
        <begin position="1"/>
        <end position="30"/>
    </location>
</feature>
<dbReference type="Gene3D" id="2.60.40.10">
    <property type="entry name" value="Immunoglobulins"/>
    <property type="match status" value="1"/>
</dbReference>
<name>A0A0R3WR37_HYDTA</name>
<reference evidence="5" key="1">
    <citation type="submission" date="2017-02" db="UniProtKB">
        <authorList>
            <consortium name="WormBaseParasite"/>
        </authorList>
    </citation>
    <scope>IDENTIFICATION</scope>
</reference>
<organism evidence="5">
    <name type="scientific">Hydatigena taeniaeformis</name>
    <name type="common">Feline tapeworm</name>
    <name type="synonym">Taenia taeniaeformis</name>
    <dbReference type="NCBI Taxonomy" id="6205"/>
    <lineage>
        <taxon>Eukaryota</taxon>
        <taxon>Metazoa</taxon>
        <taxon>Spiralia</taxon>
        <taxon>Lophotrochozoa</taxon>
        <taxon>Platyhelminthes</taxon>
        <taxon>Cestoda</taxon>
        <taxon>Eucestoda</taxon>
        <taxon>Cyclophyllidea</taxon>
        <taxon>Taeniidae</taxon>
        <taxon>Hydatigera</taxon>
    </lineage>
</organism>
<evidence type="ECO:0000259" key="2">
    <source>
        <dbReference type="PROSITE" id="PS50835"/>
    </source>
</evidence>
<protein>
    <submittedName>
        <fullName evidence="5">Ig-like domain-containing protein</fullName>
    </submittedName>
</protein>
<dbReference type="STRING" id="6205.A0A0R3WR37"/>
<feature type="domain" description="Ig-like" evidence="2">
    <location>
        <begin position="47"/>
        <end position="110"/>
    </location>
</feature>
<keyword evidence="4" id="KW-1185">Reference proteome</keyword>
<dbReference type="WBParaSite" id="TTAC_0000322701-mRNA-1">
    <property type="protein sequence ID" value="TTAC_0000322701-mRNA-1"/>
    <property type="gene ID" value="TTAC_0000322701"/>
</dbReference>
<dbReference type="InterPro" id="IPR003599">
    <property type="entry name" value="Ig_sub"/>
</dbReference>
<evidence type="ECO:0000313" key="5">
    <source>
        <dbReference type="WBParaSite" id="TTAC_0000322701-mRNA-1"/>
    </source>
</evidence>
<evidence type="ECO:0000256" key="1">
    <source>
        <dbReference type="SAM" id="SignalP"/>
    </source>
</evidence>
<dbReference type="PROSITE" id="PS50835">
    <property type="entry name" value="IG_LIKE"/>
    <property type="match status" value="1"/>
</dbReference>
<keyword evidence="1" id="KW-0732">Signal</keyword>
<accession>A0A0R3WR37</accession>
<dbReference type="InterPro" id="IPR013783">
    <property type="entry name" value="Ig-like_fold"/>
</dbReference>
<dbReference type="SMART" id="SM00409">
    <property type="entry name" value="IG"/>
    <property type="match status" value="1"/>
</dbReference>
<feature type="chain" id="PRO_5043132957" evidence="1">
    <location>
        <begin position="31"/>
        <end position="132"/>
    </location>
</feature>
<dbReference type="Proteomes" id="UP000274429">
    <property type="component" value="Unassembled WGS sequence"/>
</dbReference>
<gene>
    <name evidence="3" type="ORF">TTAC_LOCUS3212</name>
</gene>
<reference evidence="3 4" key="2">
    <citation type="submission" date="2018-11" db="EMBL/GenBank/DDBJ databases">
        <authorList>
            <consortium name="Pathogen Informatics"/>
        </authorList>
    </citation>
    <scope>NUCLEOTIDE SEQUENCE [LARGE SCALE GENOMIC DNA]</scope>
</reference>
<dbReference type="EMBL" id="UYWX01002074">
    <property type="protein sequence ID" value="VDM22167.1"/>
    <property type="molecule type" value="Genomic_DNA"/>
</dbReference>
<dbReference type="InterPro" id="IPR036179">
    <property type="entry name" value="Ig-like_dom_sf"/>
</dbReference>
<sequence length="132" mass="15024">MDHEHTSLKQMLTSLFHILSLLLMASTSLSTNQAEFYKGDSFSLLFEGQNAVFVCDPSEQTSDNLTYQWILNNTHIIATGQSFTVHNVRESDSGLYKCIVRGKIMDKEVVAEHSTFVSIRKSEFRLQTDRDT</sequence>
<dbReference type="OrthoDB" id="190835at2759"/>
<evidence type="ECO:0000313" key="3">
    <source>
        <dbReference type="EMBL" id="VDM22167.1"/>
    </source>
</evidence>